<dbReference type="Proteomes" id="UP001430701">
    <property type="component" value="Unassembled WGS sequence"/>
</dbReference>
<evidence type="ECO:0000313" key="2">
    <source>
        <dbReference type="EMBL" id="EWS78141.1"/>
    </source>
</evidence>
<dbReference type="GeneID" id="68901725"/>
<name>Z9JJY3_9GAMM</name>
<accession>Z9JJY3</accession>
<keyword evidence="5" id="KW-1185">Reference proteome</keyword>
<evidence type="ECO:0000313" key="3">
    <source>
        <dbReference type="EMBL" id="MCD8471985.1"/>
    </source>
</evidence>
<dbReference type="AlphaFoldDB" id="Z9JJY3"/>
<organism evidence="2 4">
    <name type="scientific">Xylella taiwanensis</name>
    <dbReference type="NCBI Taxonomy" id="1444770"/>
    <lineage>
        <taxon>Bacteria</taxon>
        <taxon>Pseudomonadati</taxon>
        <taxon>Pseudomonadota</taxon>
        <taxon>Gammaproteobacteria</taxon>
        <taxon>Lysobacterales</taxon>
        <taxon>Lysobacteraceae</taxon>
        <taxon>Xylella</taxon>
    </lineage>
</organism>
<protein>
    <submittedName>
        <fullName evidence="2">Uncharacterized protein</fullName>
    </submittedName>
</protein>
<evidence type="ECO:0000256" key="1">
    <source>
        <dbReference type="SAM" id="Phobius"/>
    </source>
</evidence>
<keyword evidence="1" id="KW-0812">Transmembrane</keyword>
<gene>
    <name evidence="2" type="ORF">AF72_07430</name>
    <name evidence="3" type="ORF">LPH55_00505</name>
</gene>
<evidence type="ECO:0000313" key="4">
    <source>
        <dbReference type="Proteomes" id="UP000020406"/>
    </source>
</evidence>
<evidence type="ECO:0000313" key="5">
    <source>
        <dbReference type="Proteomes" id="UP001430701"/>
    </source>
</evidence>
<dbReference type="Proteomes" id="UP000020406">
    <property type="component" value="Unassembled WGS sequence"/>
</dbReference>
<proteinExistence type="predicted"/>
<reference evidence="2 4" key="1">
    <citation type="journal article" date="2014" name="Genome Announc.">
        <title>Draft Genome Sequence of Xylella fastidiosa Pear Leaf Scorch Strain in Taiwan.</title>
        <authorList>
            <person name="Su C.C."/>
            <person name="Deng W.L."/>
            <person name="Jan F.J."/>
            <person name="Chang C.J."/>
            <person name="Huang H."/>
            <person name="Chen J."/>
        </authorList>
    </citation>
    <scope>NUCLEOTIDE SEQUENCE [LARGE SCALE GENOMIC DNA]</scope>
    <source>
        <strain evidence="2 4">PLS229</strain>
    </source>
</reference>
<reference evidence="3" key="2">
    <citation type="submission" date="2021-11" db="EMBL/GenBank/DDBJ databases">
        <title>Genome sequence of Xylella taiwanensis PLS432.</title>
        <authorList>
            <person name="Weng L.-W."/>
            <person name="Su C.-C."/>
            <person name="Tsai C.-W."/>
            <person name="Kuo C.-H."/>
        </authorList>
    </citation>
    <scope>NUCLEOTIDE SEQUENCE</scope>
    <source>
        <strain evidence="3">PLS432</strain>
    </source>
</reference>
<dbReference type="EMBL" id="JAJPPU010000001">
    <property type="protein sequence ID" value="MCD8471985.1"/>
    <property type="molecule type" value="Genomic_DNA"/>
</dbReference>
<keyword evidence="1" id="KW-0472">Membrane</keyword>
<feature type="transmembrane region" description="Helical" evidence="1">
    <location>
        <begin position="16"/>
        <end position="34"/>
    </location>
</feature>
<keyword evidence="1" id="KW-1133">Transmembrane helix</keyword>
<comment type="caution">
    <text evidence="2">The sequence shown here is derived from an EMBL/GenBank/DDBJ whole genome shotgun (WGS) entry which is preliminary data.</text>
</comment>
<sequence>MMGNALSGHPILVEDGRFIVVVALVTIGSVSVFAEVEWRHNKHPAGLPAADR</sequence>
<dbReference type="EMBL" id="JDSQ01000010">
    <property type="protein sequence ID" value="EWS78141.1"/>
    <property type="molecule type" value="Genomic_DNA"/>
</dbReference>
<dbReference type="RefSeq" id="WP_160165177.1">
    <property type="nucleotide sequence ID" value="NZ_CP053627.1"/>
</dbReference>
<dbReference type="PATRIC" id="fig|1444770.3.peg.1768"/>